<dbReference type="KEGG" id="pbo:PACID_24720"/>
<dbReference type="Gene3D" id="2.70.70.10">
    <property type="entry name" value="Glucose Permease (Domain IIA)"/>
    <property type="match status" value="1"/>
</dbReference>
<reference evidence="4 5" key="1">
    <citation type="journal article" date="2012" name="BMC Genomics">
        <title>The genome sequence of Propionibacterium acidipropionici provides insights into its biotechnological and industrial potential.</title>
        <authorList>
            <person name="Parizzi L.P."/>
            <person name="Grassi M.C."/>
            <person name="Llerena L.A."/>
            <person name="Carazzolle M.F."/>
            <person name="Queiroz V.L."/>
            <person name="Lunardi I."/>
            <person name="Zeidler A.F."/>
            <person name="Teixeira P.J."/>
            <person name="Mieczkowski P."/>
            <person name="Rincones J."/>
            <person name="Pereira G.A."/>
        </authorList>
    </citation>
    <scope>NUCLEOTIDE SEQUENCE [LARGE SCALE GENOMIC DNA]</scope>
    <source>
        <strain evidence="5">ATCC 4875 / DSM 20272 / JCM 6432 / NBRC 12425 / NCIMB 8070</strain>
    </source>
</reference>
<evidence type="ECO:0000259" key="3">
    <source>
        <dbReference type="Pfam" id="PF01551"/>
    </source>
</evidence>
<evidence type="ECO:0000313" key="5">
    <source>
        <dbReference type="Proteomes" id="UP000000214"/>
    </source>
</evidence>
<dbReference type="CDD" id="cd12797">
    <property type="entry name" value="M23_peptidase"/>
    <property type="match status" value="1"/>
</dbReference>
<dbReference type="PANTHER" id="PTHR21666:SF270">
    <property type="entry name" value="MUREIN HYDROLASE ACTIVATOR ENVC"/>
    <property type="match status" value="1"/>
</dbReference>
<dbReference type="Proteomes" id="UP000000214">
    <property type="component" value="Chromosome"/>
</dbReference>
<dbReference type="AlphaFoldDB" id="K7RZ04"/>
<feature type="compositionally biased region" description="Polar residues" evidence="2">
    <location>
        <begin position="142"/>
        <end position="153"/>
    </location>
</feature>
<feature type="domain" description="M23ase beta-sheet core" evidence="3">
    <location>
        <begin position="294"/>
        <end position="382"/>
    </location>
</feature>
<dbReference type="EMBL" id="CP003493">
    <property type="protein sequence ID" value="AFV90248.1"/>
    <property type="molecule type" value="Genomic_DNA"/>
</dbReference>
<dbReference type="eggNOG" id="COG0739">
    <property type="taxonomic scope" value="Bacteria"/>
</dbReference>
<dbReference type="SUPFAM" id="SSF51261">
    <property type="entry name" value="Duplicated hybrid motif"/>
    <property type="match status" value="1"/>
</dbReference>
<organism evidence="4 5">
    <name type="scientific">Acidipropionibacterium acidipropionici (strain ATCC 4875 / DSM 20272 / JCM 6432 / NBRC 12425 / NCIMB 8070 / 4)</name>
    <name type="common">Propionibacterium acidipropionici</name>
    <dbReference type="NCBI Taxonomy" id="1171373"/>
    <lineage>
        <taxon>Bacteria</taxon>
        <taxon>Bacillati</taxon>
        <taxon>Actinomycetota</taxon>
        <taxon>Actinomycetes</taxon>
        <taxon>Propionibacteriales</taxon>
        <taxon>Propionibacteriaceae</taxon>
        <taxon>Acidipropionibacterium</taxon>
    </lineage>
</organism>
<accession>K7RZ04</accession>
<feature type="coiled-coil region" evidence="1">
    <location>
        <begin position="216"/>
        <end position="250"/>
    </location>
</feature>
<evidence type="ECO:0000256" key="1">
    <source>
        <dbReference type="SAM" id="Coils"/>
    </source>
</evidence>
<gene>
    <name evidence="4" type="ordered locus">PACID_24720</name>
</gene>
<feature type="compositionally biased region" description="Basic and acidic residues" evidence="2">
    <location>
        <begin position="122"/>
        <end position="139"/>
    </location>
</feature>
<protein>
    <submittedName>
        <fullName evidence="4">Peptidase M23 family protein</fullName>
    </submittedName>
</protein>
<feature type="compositionally biased region" description="Basic and acidic residues" evidence="2">
    <location>
        <begin position="203"/>
        <end position="216"/>
    </location>
</feature>
<dbReference type="PATRIC" id="fig|1171373.8.peg.2436"/>
<feature type="region of interest" description="Disordered" evidence="2">
    <location>
        <begin position="1"/>
        <end position="39"/>
    </location>
</feature>
<feature type="region of interest" description="Disordered" evidence="2">
    <location>
        <begin position="112"/>
        <end position="216"/>
    </location>
</feature>
<feature type="compositionally biased region" description="Polar residues" evidence="2">
    <location>
        <begin position="184"/>
        <end position="202"/>
    </location>
</feature>
<dbReference type="PANTHER" id="PTHR21666">
    <property type="entry name" value="PEPTIDASE-RELATED"/>
    <property type="match status" value="1"/>
</dbReference>
<proteinExistence type="predicted"/>
<feature type="region of interest" description="Disordered" evidence="2">
    <location>
        <begin position="54"/>
        <end position="82"/>
    </location>
</feature>
<dbReference type="STRING" id="1171373.PACID_24720"/>
<dbReference type="Pfam" id="PF01551">
    <property type="entry name" value="Peptidase_M23"/>
    <property type="match status" value="1"/>
</dbReference>
<name>K7RZ04_ACIA4</name>
<dbReference type="HOGENOM" id="CLU_679454_0_0_11"/>
<dbReference type="InterPro" id="IPR050570">
    <property type="entry name" value="Cell_wall_metabolism_enzyme"/>
</dbReference>
<dbReference type="GO" id="GO:0004222">
    <property type="term" value="F:metalloendopeptidase activity"/>
    <property type="evidence" value="ECO:0007669"/>
    <property type="project" value="TreeGrafter"/>
</dbReference>
<dbReference type="InterPro" id="IPR016047">
    <property type="entry name" value="M23ase_b-sheet_dom"/>
</dbReference>
<sequence>MERAGSDPVDGSPIEPQILSGRSPATCRSSVSTRTTRRRQGRFAPLDFLRTAIVADDDDSTADPHLTDEAATEEPFAEHRRRSPFKVAVAASVVGALGLVTGGAVMLTSASSSSATNVHSLAIDKNHPDITRGEPRTDESQDASTKAGTTNSKAAAEKGSLPALDGRGSNVSRSTIRSELDKAMSQSMADQRNSAMDATDSQARAKADSVSETARAKEMDADVAKAKSRAKEIAAEKKAAEAKLAAAAAAAGKPIKTGDLSALTTSGAGSLPIAKGSYTLGSYWGEYGSWARWHTGEDFVAGCGTPLHAVSSGVIGQPTGGSWAGNHVVIHLANGGSVLYAHMSSINVSVGQTVKPGQLIGYSGETGRAFGCHLHFEYYPSGTTPGDVYSTTDPLVFLRSIGLKP</sequence>
<dbReference type="InterPro" id="IPR011055">
    <property type="entry name" value="Dup_hybrid_motif"/>
</dbReference>
<evidence type="ECO:0000256" key="2">
    <source>
        <dbReference type="SAM" id="MobiDB-lite"/>
    </source>
</evidence>
<keyword evidence="1" id="KW-0175">Coiled coil</keyword>
<evidence type="ECO:0000313" key="4">
    <source>
        <dbReference type="EMBL" id="AFV90248.1"/>
    </source>
</evidence>